<evidence type="ECO:0000313" key="4">
    <source>
        <dbReference type="Proteomes" id="UP000007879"/>
    </source>
</evidence>
<feature type="repeat" description="WD" evidence="1">
    <location>
        <begin position="144"/>
        <end position="186"/>
    </location>
</feature>
<protein>
    <submittedName>
        <fullName evidence="3">Uncharacterized protein</fullName>
    </submittedName>
</protein>
<dbReference type="Proteomes" id="UP000007879">
    <property type="component" value="Unassembled WGS sequence"/>
</dbReference>
<organism evidence="3">
    <name type="scientific">Amphimedon queenslandica</name>
    <name type="common">Sponge</name>
    <dbReference type="NCBI Taxonomy" id="400682"/>
    <lineage>
        <taxon>Eukaryota</taxon>
        <taxon>Metazoa</taxon>
        <taxon>Porifera</taxon>
        <taxon>Demospongiae</taxon>
        <taxon>Heteroscleromorpha</taxon>
        <taxon>Haplosclerida</taxon>
        <taxon>Niphatidae</taxon>
        <taxon>Amphimedon</taxon>
    </lineage>
</organism>
<dbReference type="OrthoDB" id="2161379at2759"/>
<dbReference type="SUPFAM" id="SSF50978">
    <property type="entry name" value="WD40 repeat-like"/>
    <property type="match status" value="1"/>
</dbReference>
<evidence type="ECO:0000313" key="3">
    <source>
        <dbReference type="EnsemblMetazoa" id="Aqu2.1.42146_001"/>
    </source>
</evidence>
<dbReference type="STRING" id="400682.A0A1X7VP35"/>
<dbReference type="InterPro" id="IPR042453">
    <property type="entry name" value="WDR53"/>
</dbReference>
<dbReference type="PROSITE" id="PS50082">
    <property type="entry name" value="WD_REPEATS_2"/>
    <property type="match status" value="1"/>
</dbReference>
<dbReference type="OMA" id="HGSKVNW"/>
<dbReference type="Pfam" id="PF00400">
    <property type="entry name" value="WD40"/>
    <property type="match status" value="1"/>
</dbReference>
<feature type="region of interest" description="Disordered" evidence="2">
    <location>
        <begin position="303"/>
        <end position="327"/>
    </location>
</feature>
<evidence type="ECO:0000256" key="1">
    <source>
        <dbReference type="PROSITE-ProRule" id="PRU00221"/>
    </source>
</evidence>
<reference evidence="3" key="2">
    <citation type="submission" date="2017-05" db="UniProtKB">
        <authorList>
            <consortium name="EnsemblMetazoa"/>
        </authorList>
    </citation>
    <scope>IDENTIFICATION</scope>
</reference>
<proteinExistence type="predicted"/>
<dbReference type="PANTHER" id="PTHR44666:SF1">
    <property type="entry name" value="WD REPEAT-CONTAINING PROTEIN 53"/>
    <property type="match status" value="1"/>
</dbReference>
<dbReference type="EnsemblMetazoa" id="Aqu2.1.42146_001">
    <property type="protein sequence ID" value="Aqu2.1.42146_001"/>
    <property type="gene ID" value="Aqu2.1.42146"/>
</dbReference>
<dbReference type="SMART" id="SM00320">
    <property type="entry name" value="WD40"/>
    <property type="match status" value="5"/>
</dbReference>
<dbReference type="PANTHER" id="PTHR44666">
    <property type="entry name" value="WD REPEAT-CONTAINING PROTEIN 53"/>
    <property type="match status" value="1"/>
</dbReference>
<keyword evidence="4" id="KW-1185">Reference proteome</keyword>
<gene>
    <name evidence="3" type="primary">105314917</name>
</gene>
<dbReference type="InterPro" id="IPR015943">
    <property type="entry name" value="WD40/YVTN_repeat-like_dom_sf"/>
</dbReference>
<dbReference type="InterPro" id="IPR001680">
    <property type="entry name" value="WD40_rpt"/>
</dbReference>
<dbReference type="Gene3D" id="2.130.10.10">
    <property type="entry name" value="YVTN repeat-like/Quinoprotein amine dehydrogenase"/>
    <property type="match status" value="2"/>
</dbReference>
<dbReference type="InParanoid" id="A0A1X7VP35"/>
<dbReference type="InterPro" id="IPR036322">
    <property type="entry name" value="WD40_repeat_dom_sf"/>
</dbReference>
<dbReference type="EnsemblMetazoa" id="XM_011409349.2">
    <property type="protein sequence ID" value="XP_011407651.1"/>
    <property type="gene ID" value="LOC105314917"/>
</dbReference>
<reference evidence="4" key="1">
    <citation type="journal article" date="2010" name="Nature">
        <title>The Amphimedon queenslandica genome and the evolution of animal complexity.</title>
        <authorList>
            <person name="Srivastava M."/>
            <person name="Simakov O."/>
            <person name="Chapman J."/>
            <person name="Fahey B."/>
            <person name="Gauthier M.E."/>
            <person name="Mitros T."/>
            <person name="Richards G.S."/>
            <person name="Conaco C."/>
            <person name="Dacre M."/>
            <person name="Hellsten U."/>
            <person name="Larroux C."/>
            <person name="Putnam N.H."/>
            <person name="Stanke M."/>
            <person name="Adamska M."/>
            <person name="Darling A."/>
            <person name="Degnan S.M."/>
            <person name="Oakley T.H."/>
            <person name="Plachetzki D.C."/>
            <person name="Zhai Y."/>
            <person name="Adamski M."/>
            <person name="Calcino A."/>
            <person name="Cummins S.F."/>
            <person name="Goodstein D.M."/>
            <person name="Harris C."/>
            <person name="Jackson D.J."/>
            <person name="Leys S.P."/>
            <person name="Shu S."/>
            <person name="Woodcroft B.J."/>
            <person name="Vervoort M."/>
            <person name="Kosik K.S."/>
            <person name="Manning G."/>
            <person name="Degnan B.M."/>
            <person name="Rokhsar D.S."/>
        </authorList>
    </citation>
    <scope>NUCLEOTIDE SEQUENCE [LARGE SCALE GENOMIC DNA]</scope>
</reference>
<evidence type="ECO:0000256" key="2">
    <source>
        <dbReference type="SAM" id="MobiDB-lite"/>
    </source>
</evidence>
<dbReference type="KEGG" id="aqu:105314917"/>
<dbReference type="eggNOG" id="ENOG502QQ86">
    <property type="taxonomic scope" value="Eukaryota"/>
</dbReference>
<name>A0A1X7VP35_AMPQE</name>
<keyword evidence="1" id="KW-0853">WD repeat</keyword>
<sequence>MAEGSVIIKELLKIDTGEEDVFCICPYTPQEGIASGHSSKIKVWNKDSSLYYEVLPPVQGDVTCILTTPTHLFISVDSSLILYDHHDLATPTETCRYNSEEINQMSINTSCSYLLCADDSGDISVIDISAIAAGGKSKLYKKCKRHHTNICSSVTLHPSKHWEMVSGGLDCQLVLWDFSRGRRLASLNMQEEGGAGYMVNPPMVHSVCGLGGNRPVIAAGLGNGSVCICHVSGSDINLTSTVQAHSNSVASVVCISNREEPFKLDSHAKGDKASRDEEMCTDLVISGGNDGKVICSPVWKTAPKAATPSKSTGSHRSKGSSHKVPPTYRISEEPLTVHEHGSKVNWLAELPDWSPGKHVVGVADQTSNITLYFIEL</sequence>
<dbReference type="AlphaFoldDB" id="A0A1X7VP35"/>
<accession>A0A1X7VP35</accession>